<accession>A0A6C2UE32</accession>
<proteinExistence type="predicted"/>
<feature type="coiled-coil region" evidence="1">
    <location>
        <begin position="117"/>
        <end position="162"/>
    </location>
</feature>
<feature type="compositionally biased region" description="Low complexity" evidence="2">
    <location>
        <begin position="210"/>
        <end position="224"/>
    </location>
</feature>
<reference evidence="3 4" key="1">
    <citation type="submission" date="2019-04" db="EMBL/GenBank/DDBJ databases">
        <authorList>
            <person name="Van Vliet M D."/>
        </authorList>
    </citation>
    <scope>NUCLEOTIDE SEQUENCE [LARGE SCALE GENOMIC DNA]</scope>
    <source>
        <strain evidence="3 4">F21</strain>
    </source>
</reference>
<dbReference type="AlphaFoldDB" id="A0A6C2UE32"/>
<evidence type="ECO:0000313" key="4">
    <source>
        <dbReference type="Proteomes" id="UP000346198"/>
    </source>
</evidence>
<dbReference type="EMBL" id="CAAHFH010000001">
    <property type="protein sequence ID" value="VGO18472.1"/>
    <property type="molecule type" value="Genomic_DNA"/>
</dbReference>
<protein>
    <submittedName>
        <fullName evidence="3">Uncharacterized protein</fullName>
    </submittedName>
</protein>
<gene>
    <name evidence="3" type="ORF">SCARR_00525</name>
</gene>
<keyword evidence="4" id="KW-1185">Reference proteome</keyword>
<evidence type="ECO:0000256" key="2">
    <source>
        <dbReference type="SAM" id="MobiDB-lite"/>
    </source>
</evidence>
<feature type="region of interest" description="Disordered" evidence="2">
    <location>
        <begin position="210"/>
        <end position="230"/>
    </location>
</feature>
<name>A0A6C2UE32_9BACT</name>
<sequence>MKTLMIIALLCIGSFAFAEDLRLRTGEVYKNVIIISADPERMLIVHDGGGCQVTYAALASDSLTEQQRKSVEEGLRTYAQRKVRLEKLQMEKDAFELAQLGQGLILFEGNWMKPADRQELLANRDAQELALERLRIDLEKQKVELQKEQLLAEQERRKLEGSPRTYLFYSSSPSYSGYSHRYTNDRWSPAHWNSCGSGISFYGGGGSVSFSGRSSSSTRNFNRGSGHKKR</sequence>
<evidence type="ECO:0000256" key="1">
    <source>
        <dbReference type="SAM" id="Coils"/>
    </source>
</evidence>
<keyword evidence="1" id="KW-0175">Coiled coil</keyword>
<organism evidence="3 4">
    <name type="scientific">Pontiella sulfatireligans</name>
    <dbReference type="NCBI Taxonomy" id="2750658"/>
    <lineage>
        <taxon>Bacteria</taxon>
        <taxon>Pseudomonadati</taxon>
        <taxon>Kiritimatiellota</taxon>
        <taxon>Kiritimatiellia</taxon>
        <taxon>Kiritimatiellales</taxon>
        <taxon>Pontiellaceae</taxon>
        <taxon>Pontiella</taxon>
    </lineage>
</organism>
<evidence type="ECO:0000313" key="3">
    <source>
        <dbReference type="EMBL" id="VGO18472.1"/>
    </source>
</evidence>
<dbReference type="Proteomes" id="UP000346198">
    <property type="component" value="Unassembled WGS sequence"/>
</dbReference>
<dbReference type="RefSeq" id="WP_136059949.1">
    <property type="nucleotide sequence ID" value="NZ_CAAHFH010000001.1"/>
</dbReference>